<feature type="region of interest" description="Disordered" evidence="1">
    <location>
        <begin position="44"/>
        <end position="75"/>
    </location>
</feature>
<dbReference type="Proteomes" id="UP000324800">
    <property type="component" value="Unassembled WGS sequence"/>
</dbReference>
<feature type="compositionally biased region" description="Basic and acidic residues" evidence="1">
    <location>
        <begin position="51"/>
        <end position="63"/>
    </location>
</feature>
<evidence type="ECO:0000313" key="2">
    <source>
        <dbReference type="EMBL" id="KAA6396225.1"/>
    </source>
</evidence>
<accession>A0A5J4WP74</accession>
<comment type="caution">
    <text evidence="2">The sequence shown here is derived from an EMBL/GenBank/DDBJ whole genome shotgun (WGS) entry which is preliminary data.</text>
</comment>
<dbReference type="EMBL" id="SNRW01001482">
    <property type="protein sequence ID" value="KAA6396225.1"/>
    <property type="molecule type" value="Genomic_DNA"/>
</dbReference>
<dbReference type="AlphaFoldDB" id="A0A5J4WP74"/>
<feature type="region of interest" description="Disordered" evidence="1">
    <location>
        <begin position="1"/>
        <end position="24"/>
    </location>
</feature>
<name>A0A5J4WP74_9EUKA</name>
<evidence type="ECO:0000313" key="3">
    <source>
        <dbReference type="Proteomes" id="UP000324800"/>
    </source>
</evidence>
<sequence>MVGEGTGIQSMRWPFSKDDKELGKTGTIRAGTVCELRPTKVHRKGTHHDHCRATGAERRDREVSSIQAAADSTEY</sequence>
<proteinExistence type="predicted"/>
<reference evidence="2 3" key="1">
    <citation type="submission" date="2019-03" db="EMBL/GenBank/DDBJ databases">
        <title>Single cell metagenomics reveals metabolic interactions within the superorganism composed of flagellate Streblomastix strix and complex community of Bacteroidetes bacteria on its surface.</title>
        <authorList>
            <person name="Treitli S.C."/>
            <person name="Kolisko M."/>
            <person name="Husnik F."/>
            <person name="Keeling P."/>
            <person name="Hampl V."/>
        </authorList>
    </citation>
    <scope>NUCLEOTIDE SEQUENCE [LARGE SCALE GENOMIC DNA]</scope>
    <source>
        <strain evidence="2">ST1C</strain>
    </source>
</reference>
<protein>
    <submittedName>
        <fullName evidence="2">Uncharacterized protein</fullName>
    </submittedName>
</protein>
<organism evidence="2 3">
    <name type="scientific">Streblomastix strix</name>
    <dbReference type="NCBI Taxonomy" id="222440"/>
    <lineage>
        <taxon>Eukaryota</taxon>
        <taxon>Metamonada</taxon>
        <taxon>Preaxostyla</taxon>
        <taxon>Oxymonadida</taxon>
        <taxon>Streblomastigidae</taxon>
        <taxon>Streblomastix</taxon>
    </lineage>
</organism>
<evidence type="ECO:0000256" key="1">
    <source>
        <dbReference type="SAM" id="MobiDB-lite"/>
    </source>
</evidence>
<gene>
    <name evidence="2" type="ORF">EZS28_008248</name>
</gene>